<feature type="non-terminal residue" evidence="17">
    <location>
        <position position="1"/>
    </location>
</feature>
<comment type="similarity">
    <text evidence="3">Belongs to the MNS1 family.</text>
</comment>
<keyword evidence="7 14" id="KW-0175">Coiled coil</keyword>
<dbReference type="InterPro" id="IPR026504">
    <property type="entry name" value="MNS1"/>
</dbReference>
<organism evidence="17 18">
    <name type="scientific">Iphiclides podalirius</name>
    <name type="common">scarce swallowtail</name>
    <dbReference type="NCBI Taxonomy" id="110791"/>
    <lineage>
        <taxon>Eukaryota</taxon>
        <taxon>Metazoa</taxon>
        <taxon>Ecdysozoa</taxon>
        <taxon>Arthropoda</taxon>
        <taxon>Hexapoda</taxon>
        <taxon>Insecta</taxon>
        <taxon>Pterygota</taxon>
        <taxon>Neoptera</taxon>
        <taxon>Endopterygota</taxon>
        <taxon>Lepidoptera</taxon>
        <taxon>Glossata</taxon>
        <taxon>Ditrysia</taxon>
        <taxon>Papilionoidea</taxon>
        <taxon>Papilionidae</taxon>
        <taxon>Papilioninae</taxon>
        <taxon>Iphiclides</taxon>
    </lineage>
</organism>
<feature type="compositionally biased region" description="Polar residues" evidence="15">
    <location>
        <begin position="109"/>
        <end position="120"/>
    </location>
</feature>
<gene>
    <name evidence="17" type="ORF">IPOD504_LOCUS14856</name>
</gene>
<sequence length="234" mass="28247">MDDSRMGRHLARISQEAKMEKDFQERTDHAAIVNARTEKEIALGTEIAKQSQEVACQLLRRHYLREHDPALRELLKKLQAGYVCKDLRQQILDNEYRQLQRKAEEKQSNRTLESSFLSNTEAKEKEERERMEKKIKYCQEMQQQLVNKQRVRQCQYEEMLIEKKMLEDVMRTLADEDQRELKQKREQTEKLRNEMETFKKAREAWKMKQRELLVLEEKKIEEQKKAASDRDQAM</sequence>
<evidence type="ECO:0000259" key="16">
    <source>
        <dbReference type="Pfam" id="PF13868"/>
    </source>
</evidence>
<evidence type="ECO:0000256" key="1">
    <source>
        <dbReference type="ARBA" id="ARBA00004123"/>
    </source>
</evidence>
<evidence type="ECO:0000313" key="17">
    <source>
        <dbReference type="EMBL" id="CAH2070815.1"/>
    </source>
</evidence>
<keyword evidence="11" id="KW-0469">Meiosis</keyword>
<evidence type="ECO:0000256" key="9">
    <source>
        <dbReference type="ARBA" id="ARBA00023212"/>
    </source>
</evidence>
<dbReference type="PANTHER" id="PTHR19265">
    <property type="entry name" value="MEIOSIS-SPECIFIC NUCLEAR STRUCTURAL PROTEIN 1"/>
    <property type="match status" value="1"/>
</dbReference>
<evidence type="ECO:0000256" key="12">
    <source>
        <dbReference type="ARBA" id="ARBA00023273"/>
    </source>
</evidence>
<dbReference type="InterPro" id="IPR043597">
    <property type="entry name" value="TPH_dom"/>
</dbReference>
<keyword evidence="6" id="KW-0282">Flagellum</keyword>
<evidence type="ECO:0000313" key="18">
    <source>
        <dbReference type="Proteomes" id="UP000837857"/>
    </source>
</evidence>
<evidence type="ECO:0000256" key="4">
    <source>
        <dbReference type="ARBA" id="ARBA00014813"/>
    </source>
</evidence>
<evidence type="ECO:0000256" key="3">
    <source>
        <dbReference type="ARBA" id="ARBA00009158"/>
    </source>
</evidence>
<evidence type="ECO:0000256" key="2">
    <source>
        <dbReference type="ARBA" id="ARBA00004611"/>
    </source>
</evidence>
<protein>
    <recommendedName>
        <fullName evidence="4">Meiosis-specific nuclear structural protein 1</fullName>
    </recommendedName>
</protein>
<reference evidence="17" key="1">
    <citation type="submission" date="2022-03" db="EMBL/GenBank/DDBJ databases">
        <authorList>
            <person name="Martin H S."/>
        </authorList>
    </citation>
    <scope>NUCLEOTIDE SEQUENCE</scope>
</reference>
<accession>A0ABN8IXP0</accession>
<evidence type="ECO:0000256" key="5">
    <source>
        <dbReference type="ARBA" id="ARBA00022490"/>
    </source>
</evidence>
<dbReference type="Proteomes" id="UP000837857">
    <property type="component" value="Chromosome 6"/>
</dbReference>
<keyword evidence="12" id="KW-0966">Cell projection</keyword>
<keyword evidence="8" id="KW-0969">Cilium</keyword>
<evidence type="ECO:0000256" key="7">
    <source>
        <dbReference type="ARBA" id="ARBA00023054"/>
    </source>
</evidence>
<feature type="region of interest" description="Disordered" evidence="15">
    <location>
        <begin position="102"/>
        <end position="125"/>
    </location>
</feature>
<proteinExistence type="inferred from homology"/>
<evidence type="ECO:0000256" key="11">
    <source>
        <dbReference type="ARBA" id="ARBA00023254"/>
    </source>
</evidence>
<evidence type="ECO:0000256" key="10">
    <source>
        <dbReference type="ARBA" id="ARBA00023242"/>
    </source>
</evidence>
<feature type="domain" description="Trichohyalin-plectin-homology" evidence="16">
    <location>
        <begin position="64"/>
        <end position="231"/>
    </location>
</feature>
<name>A0ABN8IXP0_9NEOP</name>
<comment type="function">
    <text evidence="13">Microtubule inner protein (MIP) part of the dynein-decorated doublet microtubules (DMTs) in cilia axoneme, which is required for motile cilia beating. May play a role in the control of meiotic division and germ cell differentiation through regulation of pairing and recombination during meiosis. Required for sperm flagella assembly. May play a role in the assembly and function of the outer dynein arm-docking complex (ODA-DC). ODA-DC mediates outer dynein arms (ODA) binding onto the axonemal doublet microtubules.</text>
</comment>
<evidence type="ECO:0000256" key="13">
    <source>
        <dbReference type="ARBA" id="ARBA00046114"/>
    </source>
</evidence>
<keyword evidence="9" id="KW-0206">Cytoskeleton</keyword>
<evidence type="ECO:0000256" key="8">
    <source>
        <dbReference type="ARBA" id="ARBA00023069"/>
    </source>
</evidence>
<comment type="subcellular location">
    <subcellularLocation>
        <location evidence="2">Cytoplasm</location>
        <location evidence="2">Cytoskeleton</location>
        <location evidence="2">Flagellum axoneme</location>
    </subcellularLocation>
    <subcellularLocation>
        <location evidence="1">Nucleus</location>
    </subcellularLocation>
</comment>
<dbReference type="EMBL" id="OW152818">
    <property type="protein sequence ID" value="CAH2070815.1"/>
    <property type="molecule type" value="Genomic_DNA"/>
</dbReference>
<keyword evidence="10" id="KW-0539">Nucleus</keyword>
<evidence type="ECO:0000256" key="6">
    <source>
        <dbReference type="ARBA" id="ARBA00022846"/>
    </source>
</evidence>
<evidence type="ECO:0000256" key="14">
    <source>
        <dbReference type="SAM" id="Coils"/>
    </source>
</evidence>
<dbReference type="Pfam" id="PF13868">
    <property type="entry name" value="TPH"/>
    <property type="match status" value="1"/>
</dbReference>
<evidence type="ECO:0000256" key="15">
    <source>
        <dbReference type="SAM" id="MobiDB-lite"/>
    </source>
</evidence>
<keyword evidence="5" id="KW-0963">Cytoplasm</keyword>
<dbReference type="PANTHER" id="PTHR19265:SF0">
    <property type="entry name" value="MEIOSIS-SPECIFIC NUCLEAR STRUCTURAL PROTEIN 1"/>
    <property type="match status" value="1"/>
</dbReference>
<feature type="coiled-coil region" evidence="14">
    <location>
        <begin position="156"/>
        <end position="208"/>
    </location>
</feature>
<keyword evidence="18" id="KW-1185">Reference proteome</keyword>